<feature type="transmembrane region" description="Helical" evidence="1">
    <location>
        <begin position="37"/>
        <end position="58"/>
    </location>
</feature>
<evidence type="ECO:0000256" key="1">
    <source>
        <dbReference type="SAM" id="Phobius"/>
    </source>
</evidence>
<proteinExistence type="predicted"/>
<reference evidence="2" key="1">
    <citation type="submission" date="2023-10" db="EMBL/GenBank/DDBJ databases">
        <title>Genome assembly of Pristionchus species.</title>
        <authorList>
            <person name="Yoshida K."/>
            <person name="Sommer R.J."/>
        </authorList>
    </citation>
    <scope>NUCLEOTIDE SEQUENCE</scope>
    <source>
        <strain evidence="2">RS0144</strain>
    </source>
</reference>
<sequence>MTRISIGLWPKDDGHRNHIYYPASHLRGNTYIDMKSGWLGAAIGGGVMFCIQSVFSFGCGGNAEGPVCNVLSGIITFVGTVSSGIAVGSLFGFFPITQRVQRNDSGIDAQRIVNIKEKVEEMHQLLVHRNGGRVVVQM</sequence>
<gene>
    <name evidence="2" type="ORF">PENTCL1PPCAC_7270</name>
</gene>
<accession>A0AAV5SYE3</accession>
<evidence type="ECO:0000313" key="3">
    <source>
        <dbReference type="Proteomes" id="UP001432027"/>
    </source>
</evidence>
<keyword evidence="1" id="KW-1133">Transmembrane helix</keyword>
<comment type="caution">
    <text evidence="2">The sequence shown here is derived from an EMBL/GenBank/DDBJ whole genome shotgun (WGS) entry which is preliminary data.</text>
</comment>
<protein>
    <submittedName>
        <fullName evidence="2">Uncharacterized protein</fullName>
    </submittedName>
</protein>
<keyword evidence="1" id="KW-0812">Transmembrane</keyword>
<feature type="transmembrane region" description="Helical" evidence="1">
    <location>
        <begin position="70"/>
        <end position="94"/>
    </location>
</feature>
<keyword evidence="3" id="KW-1185">Reference proteome</keyword>
<keyword evidence="1" id="KW-0472">Membrane</keyword>
<organism evidence="2 3">
    <name type="scientific">Pristionchus entomophagus</name>
    <dbReference type="NCBI Taxonomy" id="358040"/>
    <lineage>
        <taxon>Eukaryota</taxon>
        <taxon>Metazoa</taxon>
        <taxon>Ecdysozoa</taxon>
        <taxon>Nematoda</taxon>
        <taxon>Chromadorea</taxon>
        <taxon>Rhabditida</taxon>
        <taxon>Rhabditina</taxon>
        <taxon>Diplogasteromorpha</taxon>
        <taxon>Diplogasteroidea</taxon>
        <taxon>Neodiplogasteridae</taxon>
        <taxon>Pristionchus</taxon>
    </lineage>
</organism>
<dbReference type="AlphaFoldDB" id="A0AAV5SYE3"/>
<dbReference type="EMBL" id="BTSX01000002">
    <property type="protein sequence ID" value="GMS85095.1"/>
    <property type="molecule type" value="Genomic_DNA"/>
</dbReference>
<evidence type="ECO:0000313" key="2">
    <source>
        <dbReference type="EMBL" id="GMS85095.1"/>
    </source>
</evidence>
<dbReference type="Proteomes" id="UP001432027">
    <property type="component" value="Unassembled WGS sequence"/>
</dbReference>
<name>A0AAV5SYE3_9BILA</name>